<dbReference type="WBParaSite" id="SMUV_0000113101-mRNA-1">
    <property type="protein sequence ID" value="SMUV_0000113101-mRNA-1"/>
    <property type="gene ID" value="SMUV_0000113101"/>
</dbReference>
<evidence type="ECO:0000313" key="1">
    <source>
        <dbReference type="Proteomes" id="UP000046393"/>
    </source>
</evidence>
<keyword evidence="1" id="KW-1185">Reference proteome</keyword>
<reference evidence="2" key="1">
    <citation type="submission" date="2017-02" db="UniProtKB">
        <authorList>
            <consortium name="WormBaseParasite"/>
        </authorList>
    </citation>
    <scope>IDENTIFICATION</scope>
</reference>
<dbReference type="SUPFAM" id="SSF69279">
    <property type="entry name" value="Phage tail proteins"/>
    <property type="match status" value="1"/>
</dbReference>
<evidence type="ECO:0000313" key="2">
    <source>
        <dbReference type="WBParaSite" id="SMUV_0000113101-mRNA-1"/>
    </source>
</evidence>
<sequence>MGTSEEKIMGLYDRVEISPYPMEAIHEFVISRGINRHDSAVIRGIIDESALQMYQYMVDSGTCVTLYFFHDTGGSTKQLIFSGFIDALESHELTGEYEVTIRLSGLTKAMDRIAVLWDYQSEEKTNLDIIRDIMTGYGNIAYEEACEENVISQFLLQYEESDYAFVKRVLSMKNEPVYTVMSGDEGRICFGKKAAADSSEETFTEYGILYDNCILYRVDSTVYHDIGEPVSAFGRTMRVKEASYSLKDGISHNSYILCDDRDFLVERIYNMELTGISLDGTIKDRKRDKVKVELNMTPETGEAYRRWFGYSSVASSADGSGWYCMPEKEEEIRLYCPTADETEAYIISAIKKDAQGEDSSAPEDTRNPIDKCLSNVQGQQVNFTPEGVSLFCADGAAFVNLTKEGEIIISAQDDIELTSEHDVVMRAEKGVSVMAGKEMILTNDNGAVYRMDTNIKLNANRIKNNC</sequence>
<dbReference type="Proteomes" id="UP000046393">
    <property type="component" value="Unplaced"/>
</dbReference>
<proteinExistence type="predicted"/>
<accession>A0A0N5AAF5</accession>
<name>A0A0N5AAF5_9BILA</name>
<protein>
    <submittedName>
        <fullName evidence="2">Phage_base_V domain-containing protein</fullName>
    </submittedName>
</protein>
<dbReference type="AlphaFoldDB" id="A0A0N5AAF5"/>
<organism evidence="1 2">
    <name type="scientific">Syphacia muris</name>
    <dbReference type="NCBI Taxonomy" id="451379"/>
    <lineage>
        <taxon>Eukaryota</taxon>
        <taxon>Metazoa</taxon>
        <taxon>Ecdysozoa</taxon>
        <taxon>Nematoda</taxon>
        <taxon>Chromadorea</taxon>
        <taxon>Rhabditida</taxon>
        <taxon>Spirurina</taxon>
        <taxon>Oxyuridomorpha</taxon>
        <taxon>Oxyuroidea</taxon>
        <taxon>Oxyuridae</taxon>
        <taxon>Syphacia</taxon>
    </lineage>
</organism>